<dbReference type="SUPFAM" id="SSF103473">
    <property type="entry name" value="MFS general substrate transporter"/>
    <property type="match status" value="1"/>
</dbReference>
<keyword evidence="2" id="KW-0812">Transmembrane</keyword>
<keyword evidence="4" id="KW-1185">Reference proteome</keyword>
<feature type="transmembrane region" description="Helical" evidence="2">
    <location>
        <begin position="429"/>
        <end position="447"/>
    </location>
</feature>
<feature type="region of interest" description="Disordered" evidence="1">
    <location>
        <begin position="1"/>
        <end position="30"/>
    </location>
</feature>
<sequence>MESSKTDENDETNVEDSSNTDMSKEHKDFEDGGDISALAKKVEQMNSNRDGGYGWVIVLAFFFIEVLVDGCRFSYGIYFVEFLSEFRTGKGETAMVGSLMVGTYNLAGPIFAFIVNKFGFRKSAFIGGLIATIGYAASFFAPSVYFLYFSYGVCTGFGFGLVYLSGTVAIGRYFFRKRAMAMGIGLCGAGVGTFVFVPLVRYLLDTYAWRGSMLMMSGMALNCCVCAMLLVPRQNEGEFDDISIDLELVRVSDTDNDTGSIISGHKAKNGSICNVEINGKAPHLTFMMNKRLSGRDVKGSPLPTRTFAELRMEQLNAYKHTPHGSYISINPGFIVQSSHRSLAQGSFRSINMPILSQSILGSNASFEYIFEKRTRSRTSSLNVSHPLTQQHSLFLSHNENGTENGTNDNDKFTYPIIEAMFPKVLMKNLNFMIMMAVCLVAGTGSFVPFSMLPDFALSVGSTPAQSAWPLSVIGIGGVLGRVAGGWLCDMNCVHTLTLLGVCFLVIGVTTTIVAFMTSFVPLVIYAAFYGIFFGWIFDVTGSYQSSFLATGVIFLVAGIINFFVLCTGPCQRVNKDESAEDNTEKD</sequence>
<evidence type="ECO:0000256" key="1">
    <source>
        <dbReference type="SAM" id="MobiDB-lite"/>
    </source>
</evidence>
<dbReference type="PANTHER" id="PTHR11360">
    <property type="entry name" value="MONOCARBOXYLATE TRANSPORTER"/>
    <property type="match status" value="1"/>
</dbReference>
<protein>
    <submittedName>
        <fullName evidence="3">MOT14-like protein</fullName>
    </submittedName>
</protein>
<evidence type="ECO:0000256" key="2">
    <source>
        <dbReference type="SAM" id="Phobius"/>
    </source>
</evidence>
<proteinExistence type="predicted"/>
<dbReference type="PANTHER" id="PTHR11360:SF284">
    <property type="entry name" value="EG:103B4.3 PROTEIN-RELATED"/>
    <property type="match status" value="1"/>
</dbReference>
<dbReference type="InterPro" id="IPR036259">
    <property type="entry name" value="MFS_trans_sf"/>
</dbReference>
<dbReference type="EMBL" id="CP111026">
    <property type="protein sequence ID" value="WAR27815.1"/>
    <property type="molecule type" value="Genomic_DNA"/>
</dbReference>
<feature type="transmembrane region" description="Helical" evidence="2">
    <location>
        <begin position="467"/>
        <end position="488"/>
    </location>
</feature>
<feature type="transmembrane region" description="Helical" evidence="2">
    <location>
        <begin position="182"/>
        <end position="203"/>
    </location>
</feature>
<dbReference type="InterPro" id="IPR050327">
    <property type="entry name" value="Proton-linked_MCT"/>
</dbReference>
<feature type="transmembrane region" description="Helical" evidence="2">
    <location>
        <begin position="53"/>
        <end position="75"/>
    </location>
</feature>
<reference evidence="3" key="1">
    <citation type="submission" date="2022-11" db="EMBL/GenBank/DDBJ databases">
        <title>Centuries of genome instability and evolution in soft-shell clam transmissible cancer (bioRxiv).</title>
        <authorList>
            <person name="Hart S.F.M."/>
            <person name="Yonemitsu M.A."/>
            <person name="Giersch R.M."/>
            <person name="Beal B.F."/>
            <person name="Arriagada G."/>
            <person name="Davis B.W."/>
            <person name="Ostrander E.A."/>
            <person name="Goff S.P."/>
            <person name="Metzger M.J."/>
        </authorList>
    </citation>
    <scope>NUCLEOTIDE SEQUENCE</scope>
    <source>
        <strain evidence="3">MELC-2E11</strain>
        <tissue evidence="3">Siphon/mantle</tissue>
    </source>
</reference>
<feature type="transmembrane region" description="Helical" evidence="2">
    <location>
        <begin position="547"/>
        <end position="565"/>
    </location>
</feature>
<feature type="transmembrane region" description="Helical" evidence="2">
    <location>
        <begin position="95"/>
        <end position="116"/>
    </location>
</feature>
<name>A0ABY7G068_MYAAR</name>
<feature type="transmembrane region" description="Helical" evidence="2">
    <location>
        <begin position="495"/>
        <end position="516"/>
    </location>
</feature>
<dbReference type="Gene3D" id="1.20.1250.20">
    <property type="entry name" value="MFS general substrate transporter like domains"/>
    <property type="match status" value="2"/>
</dbReference>
<keyword evidence="2" id="KW-0472">Membrane</keyword>
<evidence type="ECO:0000313" key="3">
    <source>
        <dbReference type="EMBL" id="WAR27815.1"/>
    </source>
</evidence>
<dbReference type="InterPro" id="IPR011701">
    <property type="entry name" value="MFS"/>
</dbReference>
<feature type="transmembrane region" description="Helical" evidence="2">
    <location>
        <begin position="148"/>
        <end position="170"/>
    </location>
</feature>
<organism evidence="3 4">
    <name type="scientific">Mya arenaria</name>
    <name type="common">Soft-shell clam</name>
    <dbReference type="NCBI Taxonomy" id="6604"/>
    <lineage>
        <taxon>Eukaryota</taxon>
        <taxon>Metazoa</taxon>
        <taxon>Spiralia</taxon>
        <taxon>Lophotrochozoa</taxon>
        <taxon>Mollusca</taxon>
        <taxon>Bivalvia</taxon>
        <taxon>Autobranchia</taxon>
        <taxon>Heteroconchia</taxon>
        <taxon>Euheterodonta</taxon>
        <taxon>Imparidentia</taxon>
        <taxon>Neoheterodontei</taxon>
        <taxon>Myida</taxon>
        <taxon>Myoidea</taxon>
        <taxon>Myidae</taxon>
        <taxon>Mya</taxon>
    </lineage>
</organism>
<gene>
    <name evidence="3" type="ORF">MAR_013519</name>
</gene>
<keyword evidence="2" id="KW-1133">Transmembrane helix</keyword>
<accession>A0ABY7G068</accession>
<evidence type="ECO:0000313" key="4">
    <source>
        <dbReference type="Proteomes" id="UP001164746"/>
    </source>
</evidence>
<dbReference type="Proteomes" id="UP001164746">
    <property type="component" value="Chromosome 15"/>
</dbReference>
<feature type="transmembrane region" description="Helical" evidence="2">
    <location>
        <begin position="123"/>
        <end position="142"/>
    </location>
</feature>
<dbReference type="Pfam" id="PF07690">
    <property type="entry name" value="MFS_1"/>
    <property type="match status" value="1"/>
</dbReference>
<feature type="transmembrane region" description="Helical" evidence="2">
    <location>
        <begin position="209"/>
        <end position="231"/>
    </location>
</feature>